<dbReference type="SUPFAM" id="SSF57184">
    <property type="entry name" value="Growth factor receptor domain"/>
    <property type="match status" value="3"/>
</dbReference>
<gene>
    <name evidence="5" type="ORF">SteCoe_3237</name>
</gene>
<feature type="signal peptide" evidence="3">
    <location>
        <begin position="1"/>
        <end position="16"/>
    </location>
</feature>
<dbReference type="SMART" id="SM00261">
    <property type="entry name" value="FU"/>
    <property type="match status" value="3"/>
</dbReference>
<dbReference type="Gene3D" id="2.60.120.200">
    <property type="match status" value="1"/>
</dbReference>
<reference evidence="5 6" key="1">
    <citation type="submission" date="2016-11" db="EMBL/GenBank/DDBJ databases">
        <title>The macronuclear genome of Stentor coeruleus: a giant cell with tiny introns.</title>
        <authorList>
            <person name="Slabodnick M."/>
            <person name="Ruby J.G."/>
            <person name="Reiff S.B."/>
            <person name="Swart E.C."/>
            <person name="Gosai S."/>
            <person name="Prabakaran S."/>
            <person name="Witkowska E."/>
            <person name="Larue G.E."/>
            <person name="Fisher S."/>
            <person name="Freeman R.M."/>
            <person name="Gunawardena J."/>
            <person name="Chu W."/>
            <person name="Stover N.A."/>
            <person name="Gregory B.D."/>
            <person name="Nowacki M."/>
            <person name="Derisi J."/>
            <person name="Roy S.W."/>
            <person name="Marshall W.F."/>
            <person name="Sood P."/>
        </authorList>
    </citation>
    <scope>NUCLEOTIDE SEQUENCE [LARGE SCALE GENOMIC DNA]</scope>
    <source>
        <strain evidence="5">WM001</strain>
    </source>
</reference>
<dbReference type="Proteomes" id="UP000187209">
    <property type="component" value="Unassembled WGS sequence"/>
</dbReference>
<accession>A0A1R2CXP7</accession>
<evidence type="ECO:0000259" key="4">
    <source>
        <dbReference type="PROSITE" id="PS00652"/>
    </source>
</evidence>
<feature type="chain" id="PRO_5013113953" description="TNFR-Cys domain-containing protein" evidence="3">
    <location>
        <begin position="17"/>
        <end position="2220"/>
    </location>
</feature>
<dbReference type="SMART" id="SM00181">
    <property type="entry name" value="EGF"/>
    <property type="match status" value="5"/>
</dbReference>
<dbReference type="EMBL" id="MPUH01000037">
    <property type="protein sequence ID" value="OMJ93788.1"/>
    <property type="molecule type" value="Genomic_DNA"/>
</dbReference>
<evidence type="ECO:0000256" key="3">
    <source>
        <dbReference type="SAM" id="SignalP"/>
    </source>
</evidence>
<feature type="transmembrane region" description="Helical" evidence="2">
    <location>
        <begin position="2098"/>
        <end position="2121"/>
    </location>
</feature>
<dbReference type="InterPro" id="IPR000742">
    <property type="entry name" value="EGF"/>
</dbReference>
<feature type="transmembrane region" description="Helical" evidence="2">
    <location>
        <begin position="2019"/>
        <end position="2040"/>
    </location>
</feature>
<dbReference type="InterPro" id="IPR006212">
    <property type="entry name" value="Furin_repeat"/>
</dbReference>
<feature type="transmembrane region" description="Helical" evidence="2">
    <location>
        <begin position="1980"/>
        <end position="2007"/>
    </location>
</feature>
<dbReference type="Gene3D" id="2.10.220.10">
    <property type="entry name" value="Hormone Receptor, Insulin-like Growth Factor Receptor 1, Chain A, domain 2"/>
    <property type="match status" value="1"/>
</dbReference>
<dbReference type="SUPFAM" id="SSF49899">
    <property type="entry name" value="Concanavalin A-like lectins/glucanases"/>
    <property type="match status" value="2"/>
</dbReference>
<evidence type="ECO:0000313" key="6">
    <source>
        <dbReference type="Proteomes" id="UP000187209"/>
    </source>
</evidence>
<feature type="transmembrane region" description="Helical" evidence="2">
    <location>
        <begin position="1939"/>
        <end position="1959"/>
    </location>
</feature>
<comment type="caution">
    <text evidence="5">The sequence shown here is derived from an EMBL/GenBank/DDBJ whole genome shotgun (WGS) entry which is preliminary data.</text>
</comment>
<dbReference type="OrthoDB" id="300641at2759"/>
<sequence length="2220" mass="253418">MLLGALFASLISISFGLYNCIESSDDSCLACSTFLTRQVCTYYCPSLYSESKTDHIECSYSGSAPLLFFADFSKISNPTAEKSLPPLINPDNSNFLDSSQKSPLKTKDRGLYFSTNSYMYTDYQNATIAKIAPNNTVKVWILVESFGTFLGSYDSGNNLYYKISSESQGIITTIETCKSDPYTCGIYVQSNYAVYETAWVHIIMQLEFFYKQLVITTKINKSFYITTEFPLAENSLGSKKNFNYYWRLGDKESRFKGFIYMISIFNDIDNTPLYFIDPPICLSNKYWDGECFSCNPSCPTWPWCVRSSNCNICYSDSSNSCYGYDKNQNTGDDDCFKTKCIECTIKDYCTKAEIGYYTNLHLINNQDYYTSVDSFVDIWMNNYDMSKYMKSGDNEDTDYFHNPETDDYVAVPCRGYYFNGKAFGQTRLNHFFIPTFNIQAWIKGSSGPVLSKSSNFILFADGSLNIKLTSYDYLTSSTFTISGTLGSNWHNIIYKIQYKDFDTNIIRCIDSICEPIETYALKAFRDSLSLLKIGQSNKDYYNGFLLVIILGTYDNTYNWVEPENCLKSECDIDQLPNNNCDYCDDTCLYSCIENNHCGPCLDNNCEICSSITECQTCKSGYMLFDYKCVPIIMDCFYNNQLLSCTSCPNDMYLIEETCKYYCPTGYMDYLGLCLLIDTTVFDIDFADLLILDTIDVFTIGLNNENFYPYWDDNDPIPTKSRGYYFNGFTHMSALGLVLHHTFYYNSWIKVTGYGNLVSKYSYRSSFNIFVELNYFYCEVFNEHHGIGVGHFSSLSIWSFIECTLTYLSNFHSSTLMISYGGNILTTKSKDLFALQDNPNYGFYIGSYNYVKNFYKELSFQGFIWSMTIFNKELQRSYNYETTFCYGCEICSSNLICPDKCSNNTLDTSCLACDNCSYGCVRSGSCSLCNDVNCVECSTFSNCDLCAPGYIVENNIECVPCHESCGTCLNRTLYGCDTCMVGYIYYEDLFRCLPSELCPNGYKKNVSYFLPYSCIPGNELKIFGIVFDLIQNTLYDNISHYPLQSGETDAFYPYYESSDVIAAKDRGMYFNETSFMVFQGKNPSDLILAHTFTLSLWILINKDGKIFTRKDPDSIYLEISAKNGIETYLKTLNNTLTFSYKSELIYNSWHIIQILKQVFGDGESIKIYIDDSFQSFNYISYYKDPVHNISTFFGDSKLSFKGFLWSVNISNELALLKYSLNAYCLFPLNLETCIPSCPITMYYDLYSYECYNCLTRCKSCAYGSRCNLCSDSICLYCPDYNSCIQCKNFTDFIDGKCICKIGYFFDKNTEECVEINCFEGCVFCADNEVFSCLICAEGFVFIDGICEKVPTGYANVSINYEPVKAVVFKLKLDRLEGILYDSVSKVPVLTGNSQKFYPDYDDEDPIAAYQRGFYFDGVNSIMRMPTFKNYTSNPLILPPSWGVEIWFMPLQQGPLLYSNSSNTTLFIISLNSTQLTLDLFLADKGHILLNSSELISYNKWNNFYIFLNKTQSENQLTIYINKVLDKTISLGSGIFVNVFNNTSISIGGEQYSTYYSGFIYYIAFNIIDEFRNSQSDPDCLLWNNQFCLPECLISEYWLGPDYDQCESCPISCQNGCRNNLTCNICYDQLCENCLDFLDGSCIKCAENAANTELCTCQEPSNLYVIENRCVICKENEFYNETACAKCPDRCGKCDREKCFKCVENAKFSNTNCMCLLGYNGTEFCNKSILNVEAKITTTNNIILIFSSPLLSLSIDSISLTSCISLTFTLESWSKYQYYIITSFNDMIPTKCLVNITLNTLNIVSIYNGILELGFYSLNLYPQEIPTEAANVIIAAESQKTSESTTTASTATTLFVSLLNSNPATLWSFINTIQMVCFIGLTNIPLTPQFAGYLKGLRKYNSFPNIFKYFVSENGEKRPFKKAYEFGYKTSLLMLNNGSNFSAFSTMVMMLFVSLILRRFTHIKPFSIAFVKKIIEKLVSNYKYAAFIRFWITCYMELLAASIIAVILLDFSTIGAITNVITSSIIIVVSVLTPILCLIFTFKNHLEISDNTSQVVANWKTLYYEFKNDKGIASQLYYCIFFARRLVYITIQIFMQDYPILQVSLNVTLSSIVTFTQNLFYLLTFRPFNESLTNLSNILCESSITIIFVLIGISLTRDSEKLIDRIDSILVFLIKFIMNTQMGCSVLIFIKSVINYIKKRRNKVIPIEKCQMISSQTPTSKS</sequence>
<keyword evidence="3" id="KW-0732">Signal</keyword>
<protein>
    <recommendedName>
        <fullName evidence="4">TNFR-Cys domain-containing protein</fullName>
    </recommendedName>
</protein>
<dbReference type="InterPro" id="IPR009030">
    <property type="entry name" value="Growth_fac_rcpt_cys_sf"/>
</dbReference>
<feature type="transmembrane region" description="Helical" evidence="2">
    <location>
        <begin position="2166"/>
        <end position="2188"/>
    </location>
</feature>
<feature type="transmembrane region" description="Helical" evidence="2">
    <location>
        <begin position="2133"/>
        <end position="2154"/>
    </location>
</feature>
<feature type="domain" description="TNFR-Cys" evidence="4">
    <location>
        <begin position="1236"/>
        <end position="1273"/>
    </location>
</feature>
<keyword evidence="2" id="KW-0812">Transmembrane</keyword>
<evidence type="ECO:0000313" key="5">
    <source>
        <dbReference type="EMBL" id="OMJ93788.1"/>
    </source>
</evidence>
<dbReference type="InterPro" id="IPR001368">
    <property type="entry name" value="TNFR/NGFR_Cys_rich_reg"/>
</dbReference>
<proteinExistence type="predicted"/>
<dbReference type="InterPro" id="IPR052798">
    <property type="entry name" value="Giardia_VSA"/>
</dbReference>
<dbReference type="PROSITE" id="PS00652">
    <property type="entry name" value="TNFR_NGFR_1"/>
    <property type="match status" value="1"/>
</dbReference>
<dbReference type="PANTHER" id="PTHR23275:SF100">
    <property type="entry name" value="EGF-LIKE DOMAIN-CONTAINING PROTEIN"/>
    <property type="match status" value="1"/>
</dbReference>
<dbReference type="InterPro" id="IPR013320">
    <property type="entry name" value="ConA-like_dom_sf"/>
</dbReference>
<organism evidence="5 6">
    <name type="scientific">Stentor coeruleus</name>
    <dbReference type="NCBI Taxonomy" id="5963"/>
    <lineage>
        <taxon>Eukaryota</taxon>
        <taxon>Sar</taxon>
        <taxon>Alveolata</taxon>
        <taxon>Ciliophora</taxon>
        <taxon>Postciliodesmatophora</taxon>
        <taxon>Heterotrichea</taxon>
        <taxon>Heterotrichida</taxon>
        <taxon>Stentoridae</taxon>
        <taxon>Stentor</taxon>
    </lineage>
</organism>
<dbReference type="PANTHER" id="PTHR23275">
    <property type="entry name" value="CABRIOLET.-RELATED"/>
    <property type="match status" value="1"/>
</dbReference>
<name>A0A1R2CXP7_9CILI</name>
<evidence type="ECO:0000256" key="2">
    <source>
        <dbReference type="SAM" id="Phobius"/>
    </source>
</evidence>
<keyword evidence="1" id="KW-1015">Disulfide bond</keyword>
<keyword evidence="2" id="KW-1133">Transmembrane helix</keyword>
<keyword evidence="2" id="KW-0472">Membrane</keyword>
<evidence type="ECO:0000256" key="1">
    <source>
        <dbReference type="ARBA" id="ARBA00023157"/>
    </source>
</evidence>
<keyword evidence="6" id="KW-1185">Reference proteome</keyword>
<feature type="transmembrane region" description="Helical" evidence="2">
    <location>
        <begin position="2074"/>
        <end position="2092"/>
    </location>
</feature>